<proteinExistence type="predicted"/>
<evidence type="ECO:0000313" key="2">
    <source>
        <dbReference type="Proteomes" id="UP000006028"/>
    </source>
</evidence>
<dbReference type="AlphaFoldDB" id="E2ZKY3"/>
<reference evidence="1 2" key="1">
    <citation type="submission" date="2010-08" db="EMBL/GenBank/DDBJ databases">
        <authorList>
            <person name="Weinstock G."/>
            <person name="Sodergren E."/>
            <person name="Clifton S."/>
            <person name="Fulton L."/>
            <person name="Fulton B."/>
            <person name="Courtney L."/>
            <person name="Fronick C."/>
            <person name="Harrison M."/>
            <person name="Strong C."/>
            <person name="Farmer C."/>
            <person name="Delahaunty K."/>
            <person name="Markovic C."/>
            <person name="Hall O."/>
            <person name="Minx P."/>
            <person name="Tomlinson C."/>
            <person name="Mitreva M."/>
            <person name="Hou S."/>
            <person name="Chen J."/>
            <person name="Wollam A."/>
            <person name="Pepin K.H."/>
            <person name="Johnson M."/>
            <person name="Bhonagiri V."/>
            <person name="Zhang X."/>
            <person name="Suruliraj S."/>
            <person name="Warren W."/>
            <person name="Chinwalla A."/>
            <person name="Mardis E.R."/>
            <person name="Wilson R.K."/>
        </authorList>
    </citation>
    <scope>NUCLEOTIDE SEQUENCE [LARGE SCALE GENOMIC DNA]</scope>
    <source>
        <strain evidence="1 2">KLE1255</strain>
    </source>
</reference>
<dbReference type="BioCyc" id="FCF748224-HMP:GTSS-337-MONOMER"/>
<name>E2ZKY3_9FIRM</name>
<dbReference type="Proteomes" id="UP000006028">
    <property type="component" value="Unassembled WGS sequence"/>
</dbReference>
<evidence type="ECO:0000313" key="1">
    <source>
        <dbReference type="EMBL" id="EFQ06169.1"/>
    </source>
</evidence>
<gene>
    <name evidence="1" type="ORF">HMPREF9436_02336</name>
</gene>
<dbReference type="EMBL" id="AECU01000178">
    <property type="protein sequence ID" value="EFQ06169.1"/>
    <property type="molecule type" value="Genomic_DNA"/>
</dbReference>
<sequence length="42" mass="4654">MACLRAKESAILGTLAENGSCRNAQIWYTKNEKARSIARAEK</sequence>
<organism evidence="1 2">
    <name type="scientific">Faecalibacterium cf. prausnitzii KLE1255</name>
    <dbReference type="NCBI Taxonomy" id="748224"/>
    <lineage>
        <taxon>Bacteria</taxon>
        <taxon>Bacillati</taxon>
        <taxon>Bacillota</taxon>
        <taxon>Clostridia</taxon>
        <taxon>Eubacteriales</taxon>
        <taxon>Oscillospiraceae</taxon>
        <taxon>Faecalibacterium</taxon>
    </lineage>
</organism>
<dbReference type="HOGENOM" id="CLU_3251765_0_0_9"/>
<protein>
    <submittedName>
        <fullName evidence="1">Uncharacterized protein</fullName>
    </submittedName>
</protein>
<comment type="caution">
    <text evidence="1">The sequence shown here is derived from an EMBL/GenBank/DDBJ whole genome shotgun (WGS) entry which is preliminary data.</text>
</comment>
<dbReference type="STRING" id="748224.HMPREF9436_02336"/>
<accession>E2ZKY3</accession>